<dbReference type="KEGG" id="sus:Acid_0736"/>
<dbReference type="Gene3D" id="3.40.50.2300">
    <property type="match status" value="1"/>
</dbReference>
<dbReference type="HOGENOM" id="CLU_000445_69_8_0"/>
<gene>
    <name evidence="4" type="ordered locus">Acid_0736</name>
</gene>
<evidence type="ECO:0000259" key="3">
    <source>
        <dbReference type="PROSITE" id="PS50110"/>
    </source>
</evidence>
<reference evidence="4" key="1">
    <citation type="submission" date="2006-10" db="EMBL/GenBank/DDBJ databases">
        <title>Complete sequence of Solibacter usitatus Ellin6076.</title>
        <authorList>
            <consortium name="US DOE Joint Genome Institute"/>
            <person name="Copeland A."/>
            <person name="Lucas S."/>
            <person name="Lapidus A."/>
            <person name="Barry K."/>
            <person name="Detter J.C."/>
            <person name="Glavina del Rio T."/>
            <person name="Hammon N."/>
            <person name="Israni S."/>
            <person name="Dalin E."/>
            <person name="Tice H."/>
            <person name="Pitluck S."/>
            <person name="Thompson L.S."/>
            <person name="Brettin T."/>
            <person name="Bruce D."/>
            <person name="Han C."/>
            <person name="Tapia R."/>
            <person name="Gilna P."/>
            <person name="Schmutz J."/>
            <person name="Larimer F."/>
            <person name="Land M."/>
            <person name="Hauser L."/>
            <person name="Kyrpides N."/>
            <person name="Mikhailova N."/>
            <person name="Janssen P.H."/>
            <person name="Kuske C.R."/>
            <person name="Richardson P."/>
        </authorList>
    </citation>
    <scope>NUCLEOTIDE SEQUENCE</scope>
    <source>
        <strain evidence="4">Ellin6076</strain>
    </source>
</reference>
<dbReference type="GO" id="GO:0000160">
    <property type="term" value="P:phosphorelay signal transduction system"/>
    <property type="evidence" value="ECO:0007669"/>
    <property type="project" value="InterPro"/>
</dbReference>
<evidence type="ECO:0000313" key="4">
    <source>
        <dbReference type="EMBL" id="ABJ81735.1"/>
    </source>
</evidence>
<name>Q02B31_SOLUE</name>
<proteinExistence type="predicted"/>
<evidence type="ECO:0000256" key="1">
    <source>
        <dbReference type="ARBA" id="ARBA00022553"/>
    </source>
</evidence>
<dbReference type="OrthoDB" id="280492at2"/>
<protein>
    <submittedName>
        <fullName evidence="4">Response regulator receiver protein</fullName>
    </submittedName>
</protein>
<dbReference type="EMBL" id="CP000473">
    <property type="protein sequence ID" value="ABJ81735.1"/>
    <property type="molecule type" value="Genomic_DNA"/>
</dbReference>
<dbReference type="Pfam" id="PF00072">
    <property type="entry name" value="Response_reg"/>
    <property type="match status" value="1"/>
</dbReference>
<sequence>MTNTGEHILVVDDEPTLLKMMSTYLGRLGYKVVPVGSTDKALAEIEAAPERFAIAVLDATMSGISVEDLASRMLAANRRMCVIVASGYPVDMTLLQDAAPRRVIFLHKPFIPEMLAGTVRRMLATQKEAI</sequence>
<keyword evidence="1 2" id="KW-0597">Phosphoprotein</keyword>
<dbReference type="SUPFAM" id="SSF52172">
    <property type="entry name" value="CheY-like"/>
    <property type="match status" value="1"/>
</dbReference>
<dbReference type="InterPro" id="IPR001789">
    <property type="entry name" value="Sig_transdc_resp-reg_receiver"/>
</dbReference>
<organism evidence="4">
    <name type="scientific">Solibacter usitatus (strain Ellin6076)</name>
    <dbReference type="NCBI Taxonomy" id="234267"/>
    <lineage>
        <taxon>Bacteria</taxon>
        <taxon>Pseudomonadati</taxon>
        <taxon>Acidobacteriota</taxon>
        <taxon>Terriglobia</taxon>
        <taxon>Bryobacterales</taxon>
        <taxon>Solibacteraceae</taxon>
        <taxon>Candidatus Solibacter</taxon>
    </lineage>
</organism>
<dbReference type="SMART" id="SM00448">
    <property type="entry name" value="REC"/>
    <property type="match status" value="1"/>
</dbReference>
<accession>Q02B31</accession>
<dbReference type="STRING" id="234267.Acid_0736"/>
<dbReference type="eggNOG" id="COG2204">
    <property type="taxonomic scope" value="Bacteria"/>
</dbReference>
<dbReference type="AlphaFoldDB" id="Q02B31"/>
<evidence type="ECO:0000256" key="2">
    <source>
        <dbReference type="PROSITE-ProRule" id="PRU00169"/>
    </source>
</evidence>
<dbReference type="PROSITE" id="PS50110">
    <property type="entry name" value="RESPONSE_REGULATORY"/>
    <property type="match status" value="1"/>
</dbReference>
<dbReference type="InterPro" id="IPR050595">
    <property type="entry name" value="Bact_response_regulator"/>
</dbReference>
<feature type="modified residue" description="4-aspartylphosphate" evidence="2">
    <location>
        <position position="58"/>
    </location>
</feature>
<dbReference type="InterPro" id="IPR011006">
    <property type="entry name" value="CheY-like_superfamily"/>
</dbReference>
<dbReference type="PANTHER" id="PTHR44591">
    <property type="entry name" value="STRESS RESPONSE REGULATOR PROTEIN 1"/>
    <property type="match status" value="1"/>
</dbReference>
<dbReference type="PANTHER" id="PTHR44591:SF25">
    <property type="entry name" value="CHEMOTAXIS TWO-COMPONENT RESPONSE REGULATOR"/>
    <property type="match status" value="1"/>
</dbReference>
<dbReference type="InParanoid" id="Q02B31"/>
<feature type="domain" description="Response regulatory" evidence="3">
    <location>
        <begin position="7"/>
        <end position="123"/>
    </location>
</feature>